<dbReference type="InterPro" id="IPR001173">
    <property type="entry name" value="Glyco_trans_2-like"/>
</dbReference>
<evidence type="ECO:0000256" key="3">
    <source>
        <dbReference type="ARBA" id="ARBA00022679"/>
    </source>
</evidence>
<dbReference type="EMBL" id="BNJJ01000005">
    <property type="protein sequence ID" value="GHO84215.1"/>
    <property type="molecule type" value="Genomic_DNA"/>
</dbReference>
<dbReference type="Gene3D" id="3.90.550.10">
    <property type="entry name" value="Spore Coat Polysaccharide Biosynthesis Protein SpsA, Chain A"/>
    <property type="match status" value="1"/>
</dbReference>
<dbReference type="Pfam" id="PF00535">
    <property type="entry name" value="Glycos_transf_2"/>
    <property type="match status" value="1"/>
</dbReference>
<dbReference type="PANTHER" id="PTHR48090">
    <property type="entry name" value="UNDECAPRENYL-PHOSPHATE 4-DEOXY-4-FORMAMIDO-L-ARABINOSE TRANSFERASE-RELATED"/>
    <property type="match status" value="1"/>
</dbReference>
<protein>
    <submittedName>
        <fullName evidence="10">Dolichol-phosphate mannosyltransferase</fullName>
    </submittedName>
</protein>
<keyword evidence="6 8" id="KW-1133">Transmembrane helix</keyword>
<evidence type="ECO:0000256" key="2">
    <source>
        <dbReference type="ARBA" id="ARBA00022676"/>
    </source>
</evidence>
<keyword evidence="3" id="KW-0808">Transferase</keyword>
<dbReference type="RefSeq" id="WP_201361851.1">
    <property type="nucleotide sequence ID" value="NZ_BNJJ01000005.1"/>
</dbReference>
<evidence type="ECO:0000256" key="4">
    <source>
        <dbReference type="ARBA" id="ARBA00022692"/>
    </source>
</evidence>
<keyword evidence="7 8" id="KW-0472">Membrane</keyword>
<comment type="caution">
    <text evidence="10">The sequence shown here is derived from an EMBL/GenBank/DDBJ whole genome shotgun (WGS) entry which is preliminary data.</text>
</comment>
<feature type="domain" description="Glycosyltransferase 2-like" evidence="9">
    <location>
        <begin position="28"/>
        <end position="189"/>
    </location>
</feature>
<evidence type="ECO:0000313" key="11">
    <source>
        <dbReference type="Proteomes" id="UP000635565"/>
    </source>
</evidence>
<evidence type="ECO:0000259" key="9">
    <source>
        <dbReference type="Pfam" id="PF00535"/>
    </source>
</evidence>
<dbReference type="InterPro" id="IPR029044">
    <property type="entry name" value="Nucleotide-diphossugar_trans"/>
</dbReference>
<keyword evidence="5" id="KW-0448">Lipopolysaccharide biosynthesis</keyword>
<organism evidence="10 11">
    <name type="scientific">Dictyobacter formicarum</name>
    <dbReference type="NCBI Taxonomy" id="2778368"/>
    <lineage>
        <taxon>Bacteria</taxon>
        <taxon>Bacillati</taxon>
        <taxon>Chloroflexota</taxon>
        <taxon>Ktedonobacteria</taxon>
        <taxon>Ktedonobacterales</taxon>
        <taxon>Dictyobacteraceae</taxon>
        <taxon>Dictyobacter</taxon>
    </lineage>
</organism>
<gene>
    <name evidence="10" type="primary">dmt</name>
    <name evidence="10" type="ORF">KSZ_22210</name>
</gene>
<evidence type="ECO:0000256" key="8">
    <source>
        <dbReference type="SAM" id="Phobius"/>
    </source>
</evidence>
<dbReference type="InterPro" id="IPR050256">
    <property type="entry name" value="Glycosyltransferase_2"/>
</dbReference>
<dbReference type="PANTHER" id="PTHR48090:SF3">
    <property type="entry name" value="UNDECAPRENYL-PHOSPHATE 4-DEOXY-4-FORMAMIDO-L-ARABINOSE TRANSFERASE"/>
    <property type="match status" value="1"/>
</dbReference>
<dbReference type="CDD" id="cd04187">
    <property type="entry name" value="DPM1_like_bac"/>
    <property type="match status" value="1"/>
</dbReference>
<evidence type="ECO:0000313" key="10">
    <source>
        <dbReference type="EMBL" id="GHO84215.1"/>
    </source>
</evidence>
<keyword evidence="11" id="KW-1185">Reference proteome</keyword>
<name>A0ABQ3VDI4_9CHLR</name>
<proteinExistence type="predicted"/>
<dbReference type="Proteomes" id="UP000635565">
    <property type="component" value="Unassembled WGS sequence"/>
</dbReference>
<dbReference type="GO" id="GO:0016757">
    <property type="term" value="F:glycosyltransferase activity"/>
    <property type="evidence" value="ECO:0007669"/>
    <property type="project" value="UniProtKB-KW"/>
</dbReference>
<keyword evidence="4 8" id="KW-0812">Transmembrane</keyword>
<evidence type="ECO:0000256" key="7">
    <source>
        <dbReference type="ARBA" id="ARBA00023136"/>
    </source>
</evidence>
<feature type="transmembrane region" description="Helical" evidence="8">
    <location>
        <begin position="265"/>
        <end position="284"/>
    </location>
</feature>
<keyword evidence="2 10" id="KW-0328">Glycosyltransferase</keyword>
<reference evidence="10 11" key="1">
    <citation type="journal article" date="2021" name="Int. J. Syst. Evol. Microbiol.">
        <title>Reticulibacter mediterranei gen. nov., sp. nov., within the new family Reticulibacteraceae fam. nov., and Ktedonospora formicarum gen. nov., sp. nov., Ktedonobacter robiniae sp. nov., Dictyobacter formicarum sp. nov. and Dictyobacter arantiisoli sp. nov., belonging to the class Ktedonobacteria.</title>
        <authorList>
            <person name="Yabe S."/>
            <person name="Zheng Y."/>
            <person name="Wang C.M."/>
            <person name="Sakai Y."/>
            <person name="Abe K."/>
            <person name="Yokota A."/>
            <person name="Donadio S."/>
            <person name="Cavaletti L."/>
            <person name="Monciardini P."/>
        </authorList>
    </citation>
    <scope>NUCLEOTIDE SEQUENCE [LARGE SCALE GENOMIC DNA]</scope>
    <source>
        <strain evidence="10 11">SOSP1-9</strain>
    </source>
</reference>
<keyword evidence="1" id="KW-1003">Cell membrane</keyword>
<dbReference type="SUPFAM" id="SSF53448">
    <property type="entry name" value="Nucleotide-diphospho-sugar transferases"/>
    <property type="match status" value="1"/>
</dbReference>
<evidence type="ECO:0000256" key="6">
    <source>
        <dbReference type="ARBA" id="ARBA00022989"/>
    </source>
</evidence>
<evidence type="ECO:0000256" key="1">
    <source>
        <dbReference type="ARBA" id="ARBA00022475"/>
    </source>
</evidence>
<accession>A0ABQ3VDI4</accession>
<feature type="transmembrane region" description="Helical" evidence="8">
    <location>
        <begin position="296"/>
        <end position="314"/>
    </location>
</feature>
<evidence type="ECO:0000256" key="5">
    <source>
        <dbReference type="ARBA" id="ARBA00022985"/>
    </source>
</evidence>
<sequence length="337" mass="39080">MQQSEIAINEHASELATPELSSKHIDITIVVPLMNEQESIRILFERIQAQINQLGKSYEIIFVDDGSTDKTFEVLKALHEENPGIVRVVRFRRNFGKTPGLVAGFERARGDIIFTMDGDLQDDPQEIPRYLEKLDEGYDLVTGWKFPRLDPISKTFPSRIFNGMVNKLTGVHLHDINCGFKAYRREVIEDPHLKLYGDFHRFIPVIAQSRGFRVAEIKVTHHPRQFGVSKFGAKRFAQGLIDLMNILFLTTFLRRPLRLFAPLGFWSFVLGVLVDLFIVLRSYFWIHEPIHQQPMLFVGILLMIFGVQFFLAGLQSEMIRHYAFQRDEEYSVRQELV</sequence>